<evidence type="ECO:0000313" key="9">
    <source>
        <dbReference type="Proteomes" id="UP000887116"/>
    </source>
</evidence>
<reference evidence="8" key="1">
    <citation type="submission" date="2020-07" db="EMBL/GenBank/DDBJ databases">
        <title>Multicomponent nature underlies the extraordinary mechanical properties of spider dragline silk.</title>
        <authorList>
            <person name="Kono N."/>
            <person name="Nakamura H."/>
            <person name="Mori M."/>
            <person name="Yoshida Y."/>
            <person name="Ohtoshi R."/>
            <person name="Malay A.D."/>
            <person name="Moran D.A.P."/>
            <person name="Tomita M."/>
            <person name="Numata K."/>
            <person name="Arakawa K."/>
        </authorList>
    </citation>
    <scope>NUCLEOTIDE SEQUENCE</scope>
</reference>
<dbReference type="PANTHER" id="PTHR10342:SF273">
    <property type="entry name" value="RE14504P"/>
    <property type="match status" value="1"/>
</dbReference>
<dbReference type="Gene3D" id="3.40.720.10">
    <property type="entry name" value="Alkaline Phosphatase, subunit A"/>
    <property type="match status" value="1"/>
</dbReference>
<comment type="caution">
    <text evidence="8">The sequence shown here is derived from an EMBL/GenBank/DDBJ whole genome shotgun (WGS) entry which is preliminary data.</text>
</comment>
<accession>A0A8X6KB96</accession>
<evidence type="ECO:0000256" key="4">
    <source>
        <dbReference type="ARBA" id="ARBA00022837"/>
    </source>
</evidence>
<dbReference type="SUPFAM" id="SSF53649">
    <property type="entry name" value="Alkaline phosphatase-like"/>
    <property type="match status" value="1"/>
</dbReference>
<evidence type="ECO:0000313" key="8">
    <source>
        <dbReference type="EMBL" id="GFQ67771.1"/>
    </source>
</evidence>
<evidence type="ECO:0000256" key="2">
    <source>
        <dbReference type="ARBA" id="ARBA00008779"/>
    </source>
</evidence>
<keyword evidence="3" id="KW-0479">Metal-binding</keyword>
<name>A0A8X6KB96_TRICU</name>
<keyword evidence="9" id="KW-1185">Reference proteome</keyword>
<dbReference type="PANTHER" id="PTHR10342">
    <property type="entry name" value="ARYLSULFATASE"/>
    <property type="match status" value="1"/>
</dbReference>
<keyword evidence="4" id="KW-0106">Calcium</keyword>
<feature type="non-terminal residue" evidence="8">
    <location>
        <position position="150"/>
    </location>
</feature>
<dbReference type="Pfam" id="PF00884">
    <property type="entry name" value="Sulfatase"/>
    <property type="match status" value="1"/>
</dbReference>
<dbReference type="EMBL" id="BMAO01030394">
    <property type="protein sequence ID" value="GFQ67771.1"/>
    <property type="molecule type" value="Genomic_DNA"/>
</dbReference>
<keyword evidence="6" id="KW-0472">Membrane</keyword>
<dbReference type="InterPro" id="IPR000917">
    <property type="entry name" value="Sulfatase_N"/>
</dbReference>
<comment type="similarity">
    <text evidence="2">Belongs to the sulfatase family.</text>
</comment>
<evidence type="ECO:0000256" key="6">
    <source>
        <dbReference type="SAM" id="Phobius"/>
    </source>
</evidence>
<keyword evidence="6" id="KW-1133">Transmembrane helix</keyword>
<evidence type="ECO:0000259" key="7">
    <source>
        <dbReference type="Pfam" id="PF00884"/>
    </source>
</evidence>
<evidence type="ECO:0000256" key="1">
    <source>
        <dbReference type="ARBA" id="ARBA00001913"/>
    </source>
</evidence>
<keyword evidence="6" id="KW-0812">Transmembrane</keyword>
<dbReference type="GO" id="GO:0008484">
    <property type="term" value="F:sulfuric ester hydrolase activity"/>
    <property type="evidence" value="ECO:0007669"/>
    <property type="project" value="InterPro"/>
</dbReference>
<gene>
    <name evidence="8" type="primary">ARSB</name>
    <name evidence="8" type="ORF">TNCT_715321</name>
</gene>
<evidence type="ECO:0000256" key="5">
    <source>
        <dbReference type="ARBA" id="ARBA00023180"/>
    </source>
</evidence>
<organism evidence="8 9">
    <name type="scientific">Trichonephila clavata</name>
    <name type="common">Joro spider</name>
    <name type="synonym">Nephila clavata</name>
    <dbReference type="NCBI Taxonomy" id="2740835"/>
    <lineage>
        <taxon>Eukaryota</taxon>
        <taxon>Metazoa</taxon>
        <taxon>Ecdysozoa</taxon>
        <taxon>Arthropoda</taxon>
        <taxon>Chelicerata</taxon>
        <taxon>Arachnida</taxon>
        <taxon>Araneae</taxon>
        <taxon>Araneomorphae</taxon>
        <taxon>Entelegynae</taxon>
        <taxon>Araneoidea</taxon>
        <taxon>Nephilidae</taxon>
        <taxon>Trichonephila</taxon>
    </lineage>
</organism>
<feature type="transmembrane region" description="Helical" evidence="6">
    <location>
        <begin position="20"/>
        <end position="37"/>
    </location>
</feature>
<dbReference type="InterPro" id="IPR017850">
    <property type="entry name" value="Alkaline_phosphatase_core_sf"/>
</dbReference>
<feature type="domain" description="Sulfatase N-terminal" evidence="7">
    <location>
        <begin position="49"/>
        <end position="150"/>
    </location>
</feature>
<dbReference type="InterPro" id="IPR047115">
    <property type="entry name" value="ARSB"/>
</dbReference>
<sequence length="150" mass="16613">MDENDCKDDNPSVYFLRFDMDSSAMFLFMATFILALLSTNGEEETKLPPHILFILVDDLGWNDVSFHGSPQIRTPNIDALAACSLILNNYYTESLCSRARGSLMSGNYPIHTGLQSSALKSGDPAGLPLDVMIMPEHLKNKGYKNHIVGK</sequence>
<dbReference type="Proteomes" id="UP000887116">
    <property type="component" value="Unassembled WGS sequence"/>
</dbReference>
<dbReference type="OrthoDB" id="6421429at2759"/>
<evidence type="ECO:0000256" key="3">
    <source>
        <dbReference type="ARBA" id="ARBA00022723"/>
    </source>
</evidence>
<proteinExistence type="inferred from homology"/>
<keyword evidence="5" id="KW-0325">Glycoprotein</keyword>
<dbReference type="AlphaFoldDB" id="A0A8X6KB96"/>
<protein>
    <submittedName>
        <fullName evidence="8">Arylsulfatase B</fullName>
    </submittedName>
</protein>
<comment type="cofactor">
    <cofactor evidence="1">
        <name>Ca(2+)</name>
        <dbReference type="ChEBI" id="CHEBI:29108"/>
    </cofactor>
</comment>
<dbReference type="GO" id="GO:0046872">
    <property type="term" value="F:metal ion binding"/>
    <property type="evidence" value="ECO:0007669"/>
    <property type="project" value="UniProtKB-KW"/>
</dbReference>